<evidence type="ECO:0000259" key="3">
    <source>
        <dbReference type="SMART" id="SM00662"/>
    </source>
</evidence>
<dbReference type="InterPro" id="IPR011263">
    <property type="entry name" value="DNA-dir_RNA_pol_RpoA/D/Rpb3"/>
</dbReference>
<dbReference type="SMART" id="SM00662">
    <property type="entry name" value="RPOLD"/>
    <property type="match status" value="1"/>
</dbReference>
<keyword evidence="2" id="KW-0804">Transcription</keyword>
<dbReference type="Gene3D" id="3.30.1360.10">
    <property type="entry name" value="RNA polymerase, RBP11-like subunit"/>
    <property type="match status" value="1"/>
</dbReference>
<gene>
    <name evidence="4" type="primary">rpoA</name>
</gene>
<dbReference type="AlphaFoldDB" id="A0A3G2QYE7"/>
<protein>
    <submittedName>
        <fullName evidence="4">RNA polymerase alpha subunit</fullName>
    </submittedName>
</protein>
<dbReference type="Gene3D" id="2.170.120.12">
    <property type="entry name" value="DNA-directed RNA polymerase, insert domain"/>
    <property type="match status" value="1"/>
</dbReference>
<dbReference type="Pfam" id="PF01193">
    <property type="entry name" value="RNA_pol_L"/>
    <property type="match status" value="1"/>
</dbReference>
<dbReference type="SUPFAM" id="SSF56553">
    <property type="entry name" value="Insert subdomain of RNA polymerase alpha subunit"/>
    <property type="match status" value="1"/>
</dbReference>
<name>A0A3G2QYE7_9STRA</name>
<sequence>MSTLTCLENYIDKEKNHYSCFLIEPLEIGNGITIGNSLRRTLLSDLTGFSVIGVRINNLKHEFDTVPGLREDVLEVILNLKEIVFKTSFVFPLPEEKEKSFRKFKGFLLQKGPLILTAGMFQLPKNSIQILNPNQYIGTIVDTSEIYLEIDIEHGKGYRLAEENLIKEVEKKSGKNPTTLFVDGLFMPIKRVNYKIKLIHDTKGNIKESLIFEIWTNGSITPKRSLQESLKLLLNLYYPLFLTKDFFSISSVFARKYFDKKILKQKFEKTKKKKSNLLKRSNLIKRLKIIKGLKWLKLHKSLKSSKLVKLAQFFKLLNVRKIIKQRKRQQNKKNQTLFFKKIKKI</sequence>
<accession>A0A3G2QYE7</accession>
<dbReference type="InterPro" id="IPR036603">
    <property type="entry name" value="RBP11-like"/>
</dbReference>
<dbReference type="InterPro" id="IPR036643">
    <property type="entry name" value="RNApol_insert_sf"/>
</dbReference>
<dbReference type="GO" id="GO:0046983">
    <property type="term" value="F:protein dimerization activity"/>
    <property type="evidence" value="ECO:0007669"/>
    <property type="project" value="InterPro"/>
</dbReference>
<evidence type="ECO:0000313" key="4">
    <source>
        <dbReference type="EMBL" id="AYO28127.1"/>
    </source>
</evidence>
<feature type="domain" description="DNA-directed RNA polymerase RpoA/D/Rpb3-type" evidence="3">
    <location>
        <begin position="18"/>
        <end position="243"/>
    </location>
</feature>
<evidence type="ECO:0000256" key="1">
    <source>
        <dbReference type="ARBA" id="ARBA00022478"/>
    </source>
</evidence>
<geneLocation type="plastid" evidence="4"/>
<dbReference type="GO" id="GO:0003899">
    <property type="term" value="F:DNA-directed RNA polymerase activity"/>
    <property type="evidence" value="ECO:0007669"/>
    <property type="project" value="InterPro"/>
</dbReference>
<keyword evidence="4" id="KW-0934">Plastid</keyword>
<dbReference type="GO" id="GO:0000428">
    <property type="term" value="C:DNA-directed RNA polymerase complex"/>
    <property type="evidence" value="ECO:0007669"/>
    <property type="project" value="UniProtKB-KW"/>
</dbReference>
<dbReference type="GO" id="GO:0006351">
    <property type="term" value="P:DNA-templated transcription"/>
    <property type="evidence" value="ECO:0007669"/>
    <property type="project" value="InterPro"/>
</dbReference>
<proteinExistence type="predicted"/>
<organism evidence="4">
    <name type="scientific">Synura petersenii</name>
    <dbReference type="NCBI Taxonomy" id="52555"/>
    <lineage>
        <taxon>Eukaryota</taxon>
        <taxon>Sar</taxon>
        <taxon>Stramenopiles</taxon>
        <taxon>Ochrophyta</taxon>
        <taxon>Synurophyceae</taxon>
        <taxon>Synurales</taxon>
        <taxon>Mallomonadaceae</taxon>
        <taxon>Synura</taxon>
    </lineage>
</organism>
<dbReference type="InterPro" id="IPR011262">
    <property type="entry name" value="DNA-dir_RNA_pol_insert"/>
</dbReference>
<dbReference type="EMBL" id="MH795128">
    <property type="protein sequence ID" value="AYO28127.1"/>
    <property type="molecule type" value="Genomic_DNA"/>
</dbReference>
<evidence type="ECO:0000256" key="2">
    <source>
        <dbReference type="ARBA" id="ARBA00023163"/>
    </source>
</evidence>
<dbReference type="CDD" id="cd06928">
    <property type="entry name" value="RNAP_alpha_NTD"/>
    <property type="match status" value="1"/>
</dbReference>
<dbReference type="SUPFAM" id="SSF55257">
    <property type="entry name" value="RBP11-like subunits of RNA polymerase"/>
    <property type="match status" value="1"/>
</dbReference>
<keyword evidence="1" id="KW-0240">DNA-directed RNA polymerase</keyword>
<reference evidence="4" key="1">
    <citation type="submission" date="2018-08" db="EMBL/GenBank/DDBJ databases">
        <title>Comparative Plastid Genomics of Synurophyceae: Evolutionary Evidence of Lateral Gene Transfer and Inverted Repeat Dynamics.</title>
        <authorList>
            <person name="Kim J.I."/>
            <person name="Shin H."/>
            <person name="Skaloud P."/>
            <person name="Jung J."/>
            <person name="Yoon H.S."/>
            <person name="Archibald J.M."/>
            <person name="Shin W."/>
        </authorList>
    </citation>
    <scope>NUCLEOTIDE SEQUENCE</scope>
    <source>
        <strain evidence="4">S114.C7</strain>
    </source>
</reference>
<dbReference type="Pfam" id="PF01000">
    <property type="entry name" value="RNA_pol_A_bac"/>
    <property type="match status" value="1"/>
</dbReference>